<dbReference type="eggNOG" id="ENOG502RY5P">
    <property type="taxonomic scope" value="Eukaryota"/>
</dbReference>
<name>A7TE66_VANPO</name>
<accession>A7TE66</accession>
<feature type="chain" id="PRO_5002715696" evidence="1">
    <location>
        <begin position="21"/>
        <end position="453"/>
    </location>
</feature>
<dbReference type="EMBL" id="DS480379">
    <property type="protein sequence ID" value="EDO19388.1"/>
    <property type="molecule type" value="Genomic_DNA"/>
</dbReference>
<dbReference type="AlphaFoldDB" id="A7TE66"/>
<dbReference type="OrthoDB" id="4024574at2759"/>
<evidence type="ECO:0000256" key="1">
    <source>
        <dbReference type="SAM" id="SignalP"/>
    </source>
</evidence>
<keyword evidence="1" id="KW-0732">Signal</keyword>
<proteinExistence type="predicted"/>
<dbReference type="InParanoid" id="A7TE66"/>
<dbReference type="HOGENOM" id="CLU_048789_0_0_1"/>
<dbReference type="PhylomeDB" id="A7TE66"/>
<reference evidence="2 3" key="1">
    <citation type="journal article" date="2007" name="Proc. Natl. Acad. Sci. U.S.A.">
        <title>Independent sorting-out of thousands of duplicated gene pairs in two yeast species descended from a whole-genome duplication.</title>
        <authorList>
            <person name="Scannell D.R."/>
            <person name="Frank A.C."/>
            <person name="Conant G.C."/>
            <person name="Byrne K.P."/>
            <person name="Woolfit M."/>
            <person name="Wolfe K.H."/>
        </authorList>
    </citation>
    <scope>NUCLEOTIDE SEQUENCE [LARGE SCALE GENOMIC DNA]</scope>
    <source>
        <strain evidence="3">ATCC 22028 / DSM 70294 / BCRC 21397 / CBS 2163 / NBRC 10782 / NRRL Y-8283 / UCD 57-17</strain>
    </source>
</reference>
<dbReference type="GeneID" id="5547738"/>
<gene>
    <name evidence="2" type="ORF">Kpol_1002p35</name>
</gene>
<evidence type="ECO:0000313" key="2">
    <source>
        <dbReference type="EMBL" id="EDO19388.1"/>
    </source>
</evidence>
<protein>
    <submittedName>
        <fullName evidence="2">Uncharacterized protein</fullName>
    </submittedName>
</protein>
<dbReference type="Proteomes" id="UP000000267">
    <property type="component" value="Unassembled WGS sequence"/>
</dbReference>
<keyword evidence="3" id="KW-1185">Reference proteome</keyword>
<evidence type="ECO:0000313" key="3">
    <source>
        <dbReference type="Proteomes" id="UP000000267"/>
    </source>
</evidence>
<dbReference type="RefSeq" id="XP_001647246.1">
    <property type="nucleotide sequence ID" value="XM_001647196.1"/>
</dbReference>
<organism evidence="3">
    <name type="scientific">Vanderwaltozyma polyspora (strain ATCC 22028 / DSM 70294 / BCRC 21397 / CBS 2163 / NBRC 10782 / NRRL Y-8283 / UCD 57-17)</name>
    <name type="common">Kluyveromyces polysporus</name>
    <dbReference type="NCBI Taxonomy" id="436907"/>
    <lineage>
        <taxon>Eukaryota</taxon>
        <taxon>Fungi</taxon>
        <taxon>Dikarya</taxon>
        <taxon>Ascomycota</taxon>
        <taxon>Saccharomycotina</taxon>
        <taxon>Saccharomycetes</taxon>
        <taxon>Saccharomycetales</taxon>
        <taxon>Saccharomycetaceae</taxon>
        <taxon>Vanderwaltozyma</taxon>
    </lineage>
</organism>
<sequence>MRVEWIIIFNISLNSILCWGWSLKDNFIKPIFENQDKVCTMKYQDNEPDYEALFETITGFDLPYLFKDLGNKPYSGFKLQRVFTLNLFRLRFDKIFRVTYCDHGKAQWVYDQPLYEDIEWDSPICVYIPHAFEAAHKPKRKIWQKKKNEPLDKIYMKTHLKDIASEDLKNFHCFKLARRNKYTNRKYSLFFPGSWIGGLFYCDLEEDTKMEILDNMNNNLVPLNSLGFVDCDNSNSLPLLPIISDDYGKNWVEIQTKFVKTKLGRSPYLQFTKYIPYILTPNSPNGALNFKLSNIKGSKYLTNTWHKPFREQVSDMLQSGKNQENSEASWYNEIDVQEDYNIDPRDERLLSYLTKETITKFLELINFTNRTIKSFFVPITLTNVEFKDEKKEAQAFIKKFVNRVEIELWKNLSIIEKYITIISKYRNELKPVEQKWKNLTLSTEHFDYLLVDP</sequence>
<dbReference type="OMA" id="RDYKISW"/>
<feature type="signal peptide" evidence="1">
    <location>
        <begin position="1"/>
        <end position="20"/>
    </location>
</feature>
<dbReference type="FunCoup" id="A7TE66">
    <property type="interactions" value="20"/>
</dbReference>
<dbReference type="KEGG" id="vpo:Kpol_1002p35"/>